<dbReference type="PANTHER" id="PTHR11360">
    <property type="entry name" value="MONOCARBOXYLATE TRANSPORTER"/>
    <property type="match status" value="1"/>
</dbReference>
<feature type="non-terminal residue" evidence="4">
    <location>
        <position position="1"/>
    </location>
</feature>
<dbReference type="AlphaFoldDB" id="A0A7L2AAK8"/>
<sequence length="68" mass="6801">LAVSGAAVSGLALSPLVPLALDAYGWRGALLLLGGVSLHMVAAGALLRPPRAGAEPPEPSPERPEPPE</sequence>
<protein>
    <submittedName>
        <fullName evidence="4">MT12B protein</fullName>
    </submittedName>
</protein>
<evidence type="ECO:0000256" key="3">
    <source>
        <dbReference type="SAM" id="Phobius"/>
    </source>
</evidence>
<evidence type="ECO:0000313" key="5">
    <source>
        <dbReference type="Proteomes" id="UP000524007"/>
    </source>
</evidence>
<dbReference type="EMBL" id="VXBY01011756">
    <property type="protein sequence ID" value="NXP43262.1"/>
    <property type="molecule type" value="Genomic_DNA"/>
</dbReference>
<dbReference type="GO" id="GO:0016020">
    <property type="term" value="C:membrane"/>
    <property type="evidence" value="ECO:0007669"/>
    <property type="project" value="UniProtKB-SubCell"/>
</dbReference>
<feature type="region of interest" description="Disordered" evidence="2">
    <location>
        <begin position="48"/>
        <end position="68"/>
    </location>
</feature>
<evidence type="ECO:0000313" key="4">
    <source>
        <dbReference type="EMBL" id="NXP43262.1"/>
    </source>
</evidence>
<keyword evidence="3" id="KW-0812">Transmembrane</keyword>
<feature type="transmembrane region" description="Helical" evidence="3">
    <location>
        <begin position="24"/>
        <end position="47"/>
    </location>
</feature>
<gene>
    <name evidence="4" type="primary">Slc16a12b</name>
    <name evidence="4" type="ORF">LEILUT_R15431</name>
</gene>
<proteinExistence type="predicted"/>
<keyword evidence="3" id="KW-1133">Transmembrane helix</keyword>
<feature type="non-terminal residue" evidence="4">
    <location>
        <position position="68"/>
    </location>
</feature>
<keyword evidence="5" id="KW-1185">Reference proteome</keyword>
<comment type="subcellular location">
    <subcellularLocation>
        <location evidence="1">Membrane</location>
        <topology evidence="1">Multi-pass membrane protein</topology>
    </subcellularLocation>
</comment>
<dbReference type="SUPFAM" id="SSF103473">
    <property type="entry name" value="MFS general substrate transporter"/>
    <property type="match status" value="1"/>
</dbReference>
<dbReference type="GO" id="GO:0008028">
    <property type="term" value="F:monocarboxylic acid transmembrane transporter activity"/>
    <property type="evidence" value="ECO:0007669"/>
    <property type="project" value="TreeGrafter"/>
</dbReference>
<evidence type="ECO:0000256" key="1">
    <source>
        <dbReference type="ARBA" id="ARBA00004141"/>
    </source>
</evidence>
<dbReference type="PANTHER" id="PTHR11360:SF19">
    <property type="entry name" value="MONOCARBOXYLATE TRANSPORTER 13"/>
    <property type="match status" value="1"/>
</dbReference>
<accession>A0A7L2AAK8</accession>
<name>A0A7L2AAK8_LEILU</name>
<dbReference type="InterPro" id="IPR036259">
    <property type="entry name" value="MFS_trans_sf"/>
</dbReference>
<dbReference type="Proteomes" id="UP000524007">
    <property type="component" value="Unassembled WGS sequence"/>
</dbReference>
<dbReference type="InterPro" id="IPR050327">
    <property type="entry name" value="Proton-linked_MCT"/>
</dbReference>
<keyword evidence="3" id="KW-0472">Membrane</keyword>
<reference evidence="4 5" key="1">
    <citation type="submission" date="2019-09" db="EMBL/GenBank/DDBJ databases">
        <title>Bird 10,000 Genomes (B10K) Project - Family phase.</title>
        <authorList>
            <person name="Zhang G."/>
        </authorList>
    </citation>
    <scope>NUCLEOTIDE SEQUENCE [LARGE SCALE GENOMIC DNA]</scope>
    <source>
        <strain evidence="4">B10K-DU-002-43</strain>
        <tissue evidence="4">Muscle</tissue>
    </source>
</reference>
<comment type="caution">
    <text evidence="4">The sequence shown here is derived from an EMBL/GenBank/DDBJ whole genome shotgun (WGS) entry which is preliminary data.</text>
</comment>
<evidence type="ECO:0000256" key="2">
    <source>
        <dbReference type="SAM" id="MobiDB-lite"/>
    </source>
</evidence>
<organism evidence="4 5">
    <name type="scientific">Leiothrix lutea</name>
    <name type="common">Red-billed leiothrix</name>
    <name type="synonym">Sylvia lutea</name>
    <dbReference type="NCBI Taxonomy" id="36275"/>
    <lineage>
        <taxon>Eukaryota</taxon>
        <taxon>Metazoa</taxon>
        <taxon>Chordata</taxon>
        <taxon>Craniata</taxon>
        <taxon>Vertebrata</taxon>
        <taxon>Euteleostomi</taxon>
        <taxon>Archelosauria</taxon>
        <taxon>Archosauria</taxon>
        <taxon>Dinosauria</taxon>
        <taxon>Saurischia</taxon>
        <taxon>Theropoda</taxon>
        <taxon>Coelurosauria</taxon>
        <taxon>Aves</taxon>
        <taxon>Neognathae</taxon>
        <taxon>Neoaves</taxon>
        <taxon>Telluraves</taxon>
        <taxon>Australaves</taxon>
        <taxon>Passeriformes</taxon>
        <taxon>Sylvioidea</taxon>
        <taxon>Leiothrichidae</taxon>
        <taxon>Leiothrix</taxon>
    </lineage>
</organism>